<dbReference type="RefSeq" id="WP_183860463.1">
    <property type="nucleotide sequence ID" value="NZ_WIQL01000007.1"/>
</dbReference>
<protein>
    <submittedName>
        <fullName evidence="3">Tetrapyrrole methylase family protein/MazG family protein</fullName>
    </submittedName>
</protein>
<dbReference type="InterPro" id="IPR048015">
    <property type="entry name" value="NTP-PPase_MazG-like_N"/>
</dbReference>
<dbReference type="CDD" id="cd11528">
    <property type="entry name" value="NTP-PPase_MazG_Nterm"/>
    <property type="match status" value="1"/>
</dbReference>
<dbReference type="AlphaFoldDB" id="A0A840USW2"/>
<dbReference type="GO" id="GO:0047429">
    <property type="term" value="F:nucleoside triphosphate diphosphatase activity"/>
    <property type="evidence" value="ECO:0007669"/>
    <property type="project" value="InterPro"/>
</dbReference>
<dbReference type="InterPro" id="IPR035013">
    <property type="entry name" value="YabN_N"/>
</dbReference>
<feature type="domain" description="NTP pyrophosphohydrolase MazG-like" evidence="2">
    <location>
        <begin position="254"/>
        <end position="327"/>
    </location>
</feature>
<accession>A0A840USW2</accession>
<dbReference type="GO" id="GO:0046076">
    <property type="term" value="P:dTTP catabolic process"/>
    <property type="evidence" value="ECO:0007669"/>
    <property type="project" value="TreeGrafter"/>
</dbReference>
<dbReference type="InterPro" id="IPR014777">
    <property type="entry name" value="4pyrrole_Mease_sub1"/>
</dbReference>
<organism evidence="3 4">
    <name type="scientific">Pectinatus brassicae</name>
    <dbReference type="NCBI Taxonomy" id="862415"/>
    <lineage>
        <taxon>Bacteria</taxon>
        <taxon>Bacillati</taxon>
        <taxon>Bacillota</taxon>
        <taxon>Negativicutes</taxon>
        <taxon>Selenomonadales</taxon>
        <taxon>Selenomonadaceae</taxon>
        <taxon>Pectinatus</taxon>
    </lineage>
</organism>
<proteinExistence type="predicted"/>
<dbReference type="SUPFAM" id="SSF101386">
    <property type="entry name" value="all-alpha NTP pyrophosphatases"/>
    <property type="match status" value="2"/>
</dbReference>
<dbReference type="InterPro" id="IPR000878">
    <property type="entry name" value="4pyrrol_Mease"/>
</dbReference>
<dbReference type="InterPro" id="IPR024180">
    <property type="entry name" value="Tetrapyrrole_Mease/MazG_pred"/>
</dbReference>
<dbReference type="InterPro" id="IPR048011">
    <property type="entry name" value="NTP-PPase_MazG-like_C"/>
</dbReference>
<keyword evidence="3" id="KW-0489">Methyltransferase</keyword>
<dbReference type="CDD" id="cd11529">
    <property type="entry name" value="NTP-PPase_MazG_Cterm"/>
    <property type="match status" value="1"/>
</dbReference>
<dbReference type="Proteomes" id="UP000559117">
    <property type="component" value="Unassembled WGS sequence"/>
</dbReference>
<dbReference type="GO" id="GO:0046052">
    <property type="term" value="P:UTP catabolic process"/>
    <property type="evidence" value="ECO:0007669"/>
    <property type="project" value="TreeGrafter"/>
</dbReference>
<gene>
    <name evidence="3" type="ORF">HNR32_001048</name>
</gene>
<dbReference type="GO" id="GO:0046081">
    <property type="term" value="P:dUTP catabolic process"/>
    <property type="evidence" value="ECO:0007669"/>
    <property type="project" value="TreeGrafter"/>
</dbReference>
<dbReference type="FunFam" id="1.10.287.1080:FF:000001">
    <property type="entry name" value="Nucleoside triphosphate pyrophosphohydrolase"/>
    <property type="match status" value="1"/>
</dbReference>
<dbReference type="EMBL" id="JACHFH010000010">
    <property type="protein sequence ID" value="MBB5335904.1"/>
    <property type="molecule type" value="Genomic_DNA"/>
</dbReference>
<evidence type="ECO:0000313" key="3">
    <source>
        <dbReference type="EMBL" id="MBB5335904.1"/>
    </source>
</evidence>
<name>A0A840USW2_9FIRM</name>
<dbReference type="GO" id="GO:0046061">
    <property type="term" value="P:dATP catabolic process"/>
    <property type="evidence" value="ECO:0007669"/>
    <property type="project" value="TreeGrafter"/>
</dbReference>
<dbReference type="NCBIfam" id="NF007113">
    <property type="entry name" value="PRK09562.1"/>
    <property type="match status" value="1"/>
</dbReference>
<sequence length="483" mass="55373">MGSISIVGLGPSDGGLITRQTWSLMEDAQVLYIRTEHHPAVEAVKKADIEFKTYDDFYDKGESFDVVYEQIANDIVKKAQDGMDVVYAVPGSPLVAEKTVMLIKNLAYKNNVPIKIYSGMSFLELIYTQLGIDPIDGLCILDSFDLDKKNIDSSVDMIITQLYSKHTASEVKLTLMEHFPDEHEVVLLYHLGLPDEKITRVCLYELDRQNDIDYLTSLYVPRHYDKKTVFTMKPLSDIIHTLRSPEGCPWDIIQTHKSLRRNLIEEVYEVIEAIDLNDSALLCEELGDLLMQIVFHARMAEESGDFSMQDVINGVSQKLVHRHPHVFGEVSVEDAGEVLLNWEAIKRQEKKDRKSVLDGVPKDLPALMSAYKLQNKAAKVGFDWEQIDSVWDKLGEEITELKMAVARDNKTAIEEELGDVLFTVVNLSRFMDVDAEVSLINSNRKFCRRFSYIEKQLKKQNRDWQEFTLVQLDELWNQAKQQE</sequence>
<dbReference type="FunFam" id="1.10.287.1080:FF:000003">
    <property type="entry name" value="Nucleoside triphosphate pyrophosphohydrolase"/>
    <property type="match status" value="1"/>
</dbReference>
<dbReference type="PANTHER" id="PTHR30522">
    <property type="entry name" value="NUCLEOSIDE TRIPHOSPHATE PYROPHOSPHOHYDROLASE"/>
    <property type="match status" value="1"/>
</dbReference>
<dbReference type="Pfam" id="PF00590">
    <property type="entry name" value="TP_methylase"/>
    <property type="match status" value="1"/>
</dbReference>
<dbReference type="GO" id="GO:0046047">
    <property type="term" value="P:TTP catabolic process"/>
    <property type="evidence" value="ECO:0007669"/>
    <property type="project" value="TreeGrafter"/>
</dbReference>
<dbReference type="GO" id="GO:0008168">
    <property type="term" value="F:methyltransferase activity"/>
    <property type="evidence" value="ECO:0007669"/>
    <property type="project" value="UniProtKB-KW"/>
</dbReference>
<dbReference type="CDD" id="cd11723">
    <property type="entry name" value="YabN_N_like"/>
    <property type="match status" value="1"/>
</dbReference>
<dbReference type="GO" id="GO:0006950">
    <property type="term" value="P:response to stress"/>
    <property type="evidence" value="ECO:0007669"/>
    <property type="project" value="UniProtKB-ARBA"/>
</dbReference>
<dbReference type="PIRSF" id="PIRSF002845">
    <property type="entry name" value="Ttrprl_mtas_MazG"/>
    <property type="match status" value="1"/>
</dbReference>
<dbReference type="PANTHER" id="PTHR30522:SF0">
    <property type="entry name" value="NUCLEOSIDE TRIPHOSPHATE PYROPHOSPHOHYDROLASE"/>
    <property type="match status" value="1"/>
</dbReference>
<dbReference type="InterPro" id="IPR011551">
    <property type="entry name" value="NTP_PyrPHydrolase_MazG"/>
</dbReference>
<dbReference type="NCBIfam" id="TIGR00444">
    <property type="entry name" value="mazG"/>
    <property type="match status" value="1"/>
</dbReference>
<feature type="domain" description="Tetrapyrrole methylase" evidence="1">
    <location>
        <begin position="4"/>
        <end position="206"/>
    </location>
</feature>
<dbReference type="InterPro" id="IPR004518">
    <property type="entry name" value="MazG-like_dom"/>
</dbReference>
<dbReference type="SUPFAM" id="SSF53790">
    <property type="entry name" value="Tetrapyrrole methylase"/>
    <property type="match status" value="1"/>
</dbReference>
<evidence type="ECO:0000259" key="2">
    <source>
        <dbReference type="Pfam" id="PF03819"/>
    </source>
</evidence>
<dbReference type="Pfam" id="PF03819">
    <property type="entry name" value="MazG"/>
    <property type="match status" value="2"/>
</dbReference>
<dbReference type="GO" id="GO:0032259">
    <property type="term" value="P:methylation"/>
    <property type="evidence" value="ECO:0007669"/>
    <property type="project" value="UniProtKB-KW"/>
</dbReference>
<dbReference type="Gene3D" id="1.10.287.1080">
    <property type="entry name" value="MazG-like"/>
    <property type="match status" value="2"/>
</dbReference>
<comment type="caution">
    <text evidence="3">The sequence shown here is derived from an EMBL/GenBank/DDBJ whole genome shotgun (WGS) entry which is preliminary data.</text>
</comment>
<evidence type="ECO:0000313" key="4">
    <source>
        <dbReference type="Proteomes" id="UP000559117"/>
    </source>
</evidence>
<evidence type="ECO:0000259" key="1">
    <source>
        <dbReference type="Pfam" id="PF00590"/>
    </source>
</evidence>
<dbReference type="InterPro" id="IPR035996">
    <property type="entry name" value="4pyrrol_Methylase_sf"/>
</dbReference>
<feature type="domain" description="NTP pyrophosphohydrolase MazG-like" evidence="2">
    <location>
        <begin position="390"/>
        <end position="449"/>
    </location>
</feature>
<dbReference type="Gene3D" id="3.40.1010.10">
    <property type="entry name" value="Cobalt-precorrin-4 Transmethylase, Domain 1"/>
    <property type="match status" value="1"/>
</dbReference>
<dbReference type="GO" id="GO:0006203">
    <property type="term" value="P:dGTP catabolic process"/>
    <property type="evidence" value="ECO:0007669"/>
    <property type="project" value="TreeGrafter"/>
</dbReference>
<keyword evidence="4" id="KW-1185">Reference proteome</keyword>
<keyword evidence="3" id="KW-0808">Transferase</keyword>
<reference evidence="3 4" key="1">
    <citation type="submission" date="2020-08" db="EMBL/GenBank/DDBJ databases">
        <title>Genomic Encyclopedia of Type Strains, Phase IV (KMG-IV): sequencing the most valuable type-strain genomes for metagenomic binning, comparative biology and taxonomic classification.</title>
        <authorList>
            <person name="Goeker M."/>
        </authorList>
    </citation>
    <scope>NUCLEOTIDE SEQUENCE [LARGE SCALE GENOMIC DNA]</scope>
    <source>
        <strain evidence="3 4">DSM 24661</strain>
    </source>
</reference>